<feature type="transmembrane region" description="Helical" evidence="1">
    <location>
        <begin position="25"/>
        <end position="47"/>
    </location>
</feature>
<keyword evidence="1" id="KW-0472">Membrane</keyword>
<dbReference type="AlphaFoldDB" id="A0A9X1DFZ6"/>
<sequence>MPTIFSHALIPLAAGAITGRRRVSARLAMAGALLAMLPDLDVIGFRFGIGYASEWGHRGFTHSFVFAALMAGIVALFWRPARSFPAWLFLLACIASHPLLDMLTDGGQGVMLLWPFDTTRYFLPWHPIRVSPIGARFFSERGLETVWSELTLIWLPAAMIAGMSFMLRVRRLP</sequence>
<dbReference type="PANTHER" id="PTHR35531">
    <property type="entry name" value="INNER MEMBRANE PROTEIN YBCI-RELATED"/>
    <property type="match status" value="1"/>
</dbReference>
<organism evidence="2 3">
    <name type="scientific">Sphingobium nicotianae</name>
    <dbReference type="NCBI Taxonomy" id="2782607"/>
    <lineage>
        <taxon>Bacteria</taxon>
        <taxon>Pseudomonadati</taxon>
        <taxon>Pseudomonadota</taxon>
        <taxon>Alphaproteobacteria</taxon>
        <taxon>Sphingomonadales</taxon>
        <taxon>Sphingomonadaceae</taxon>
        <taxon>Sphingobium</taxon>
    </lineage>
</organism>
<reference evidence="2" key="1">
    <citation type="submission" date="2021-05" db="EMBL/GenBank/DDBJ databases">
        <title>Genome of Sphingobium sp. strain.</title>
        <authorList>
            <person name="Fan R."/>
        </authorList>
    </citation>
    <scope>NUCLEOTIDE SEQUENCE</scope>
    <source>
        <strain evidence="2">H33</strain>
    </source>
</reference>
<gene>
    <name evidence="2" type="ORF">KK488_19895</name>
</gene>
<name>A0A9X1DFZ6_9SPHN</name>
<evidence type="ECO:0000313" key="3">
    <source>
        <dbReference type="Proteomes" id="UP001138757"/>
    </source>
</evidence>
<accession>A0A9X1DFZ6</accession>
<protein>
    <submittedName>
        <fullName evidence="2">Metal-dependent hydrolase</fullName>
    </submittedName>
</protein>
<dbReference type="Proteomes" id="UP001138757">
    <property type="component" value="Unassembled WGS sequence"/>
</dbReference>
<keyword evidence="1" id="KW-1133">Transmembrane helix</keyword>
<evidence type="ECO:0000256" key="1">
    <source>
        <dbReference type="SAM" id="Phobius"/>
    </source>
</evidence>
<dbReference type="RefSeq" id="WP_214625476.1">
    <property type="nucleotide sequence ID" value="NZ_JAHGAW010000016.1"/>
</dbReference>
<keyword evidence="3" id="KW-1185">Reference proteome</keyword>
<feature type="transmembrane region" description="Helical" evidence="1">
    <location>
        <begin position="146"/>
        <end position="167"/>
    </location>
</feature>
<feature type="transmembrane region" description="Helical" evidence="1">
    <location>
        <begin position="84"/>
        <end position="103"/>
    </location>
</feature>
<dbReference type="InterPro" id="IPR007404">
    <property type="entry name" value="YdjM-like"/>
</dbReference>
<evidence type="ECO:0000313" key="2">
    <source>
        <dbReference type="EMBL" id="MBT2189219.1"/>
    </source>
</evidence>
<dbReference type="EMBL" id="JAHGAW010000016">
    <property type="protein sequence ID" value="MBT2189219.1"/>
    <property type="molecule type" value="Genomic_DNA"/>
</dbReference>
<keyword evidence="2" id="KW-0378">Hydrolase</keyword>
<proteinExistence type="predicted"/>
<dbReference type="PANTHER" id="PTHR35531:SF1">
    <property type="entry name" value="INNER MEMBRANE PROTEIN YBCI-RELATED"/>
    <property type="match status" value="1"/>
</dbReference>
<comment type="caution">
    <text evidence="2">The sequence shown here is derived from an EMBL/GenBank/DDBJ whole genome shotgun (WGS) entry which is preliminary data.</text>
</comment>
<keyword evidence="1" id="KW-0812">Transmembrane</keyword>
<dbReference type="Pfam" id="PF04307">
    <property type="entry name" value="YdjM"/>
    <property type="match status" value="1"/>
</dbReference>
<dbReference type="GO" id="GO:0016787">
    <property type="term" value="F:hydrolase activity"/>
    <property type="evidence" value="ECO:0007669"/>
    <property type="project" value="UniProtKB-KW"/>
</dbReference>
<feature type="transmembrane region" description="Helical" evidence="1">
    <location>
        <begin position="59"/>
        <end position="78"/>
    </location>
</feature>